<protein>
    <submittedName>
        <fullName evidence="6">DoxX family membrane protein</fullName>
    </submittedName>
</protein>
<dbReference type="Pfam" id="PF07681">
    <property type="entry name" value="DoxX"/>
    <property type="match status" value="1"/>
</dbReference>
<dbReference type="RefSeq" id="WP_323444835.1">
    <property type="nucleotide sequence ID" value="NZ_BSBI01000001.1"/>
</dbReference>
<evidence type="ECO:0000313" key="6">
    <source>
        <dbReference type="EMBL" id="GLF92710.1"/>
    </source>
</evidence>
<keyword evidence="3 5" id="KW-1133">Transmembrane helix</keyword>
<evidence type="ECO:0000256" key="2">
    <source>
        <dbReference type="ARBA" id="ARBA00022692"/>
    </source>
</evidence>
<evidence type="ECO:0000256" key="5">
    <source>
        <dbReference type="SAM" id="Phobius"/>
    </source>
</evidence>
<gene>
    <name evidence="6" type="ORF">SYYSPA8_00455</name>
</gene>
<proteinExistence type="predicted"/>
<evidence type="ECO:0000313" key="7">
    <source>
        <dbReference type="Proteomes" id="UP001291653"/>
    </source>
</evidence>
<feature type="transmembrane region" description="Helical" evidence="5">
    <location>
        <begin position="71"/>
        <end position="88"/>
    </location>
</feature>
<accession>A0ABQ5NQW3</accession>
<feature type="transmembrane region" description="Helical" evidence="5">
    <location>
        <begin position="6"/>
        <end position="24"/>
    </location>
</feature>
<comment type="caution">
    <text evidence="6">The sequence shown here is derived from an EMBL/GenBank/DDBJ whole genome shotgun (WGS) entry which is preliminary data.</text>
</comment>
<evidence type="ECO:0000256" key="4">
    <source>
        <dbReference type="ARBA" id="ARBA00023136"/>
    </source>
</evidence>
<reference evidence="6 7" key="1">
    <citation type="submission" date="2022-10" db="EMBL/GenBank/DDBJ databases">
        <title>Draft genome sequence of Streptomyces sp. YSPA8.</title>
        <authorList>
            <person name="Moriuchi R."/>
            <person name="Dohra H."/>
            <person name="Yamamura H."/>
            <person name="Kodani S."/>
        </authorList>
    </citation>
    <scope>NUCLEOTIDE SEQUENCE [LARGE SCALE GENOMIC DNA]</scope>
    <source>
        <strain evidence="6 7">YSPA8</strain>
    </source>
</reference>
<evidence type="ECO:0000256" key="3">
    <source>
        <dbReference type="ARBA" id="ARBA00022989"/>
    </source>
</evidence>
<name>A0ABQ5NQW3_9ACTN</name>
<feature type="transmembrane region" description="Helical" evidence="5">
    <location>
        <begin position="45"/>
        <end position="65"/>
    </location>
</feature>
<dbReference type="Proteomes" id="UP001291653">
    <property type="component" value="Unassembled WGS sequence"/>
</dbReference>
<evidence type="ECO:0000256" key="1">
    <source>
        <dbReference type="ARBA" id="ARBA00004141"/>
    </source>
</evidence>
<sequence length="139" mass="14726">MDVLVLIGRILFVLLFLNSAVGHLTKARAMSGYAASKGVPAPAAAVVLSGLLLLAGSVSVLLGIWADLGALLLALFLFPTALLMHRFWQEEDPMAKQGDMIHFFKDVSLGGAALMLIAFFSYAGHDLGLTLTGPLFRIG</sequence>
<dbReference type="InterPro" id="IPR032808">
    <property type="entry name" value="DoxX"/>
</dbReference>
<keyword evidence="4 5" id="KW-0472">Membrane</keyword>
<keyword evidence="7" id="KW-1185">Reference proteome</keyword>
<comment type="subcellular location">
    <subcellularLocation>
        <location evidence="1">Membrane</location>
        <topology evidence="1">Multi-pass membrane protein</topology>
    </subcellularLocation>
</comment>
<dbReference type="EMBL" id="BSBI01000001">
    <property type="protein sequence ID" value="GLF92710.1"/>
    <property type="molecule type" value="Genomic_DNA"/>
</dbReference>
<keyword evidence="2 5" id="KW-0812">Transmembrane</keyword>
<organism evidence="6 7">
    <name type="scientific">Streptomyces yaizuensis</name>
    <dbReference type="NCBI Taxonomy" id="2989713"/>
    <lineage>
        <taxon>Bacteria</taxon>
        <taxon>Bacillati</taxon>
        <taxon>Actinomycetota</taxon>
        <taxon>Actinomycetes</taxon>
        <taxon>Kitasatosporales</taxon>
        <taxon>Streptomycetaceae</taxon>
        <taxon>Streptomyces</taxon>
    </lineage>
</organism>
<feature type="transmembrane region" description="Helical" evidence="5">
    <location>
        <begin position="100"/>
        <end position="123"/>
    </location>
</feature>